<organism evidence="1 2">
    <name type="scientific">Colletotrichum karsti</name>
    <dbReference type="NCBI Taxonomy" id="1095194"/>
    <lineage>
        <taxon>Eukaryota</taxon>
        <taxon>Fungi</taxon>
        <taxon>Dikarya</taxon>
        <taxon>Ascomycota</taxon>
        <taxon>Pezizomycotina</taxon>
        <taxon>Sordariomycetes</taxon>
        <taxon>Hypocreomycetidae</taxon>
        <taxon>Glomerellales</taxon>
        <taxon>Glomerellaceae</taxon>
        <taxon>Colletotrichum</taxon>
        <taxon>Colletotrichum boninense species complex</taxon>
    </lineage>
</organism>
<protein>
    <submittedName>
        <fullName evidence="1">Uncharacterized protein</fullName>
    </submittedName>
</protein>
<dbReference type="RefSeq" id="XP_038739110.1">
    <property type="nucleotide sequence ID" value="XM_038895548.1"/>
</dbReference>
<gene>
    <name evidence="1" type="ORF">CkaCkLH20_12836</name>
</gene>
<comment type="caution">
    <text evidence="1">The sequence shown here is derived from an EMBL/GenBank/DDBJ whole genome shotgun (WGS) entry which is preliminary data.</text>
</comment>
<sequence length="163" mass="19108">MAEIRTMDTIPRRFIQKWRANPRAHWITDEKLLTYINTRKESCRSVELFEELENAEWAQRMRAKYGPRAAAAGLADDLQAATSYNGFTTPENYRGFLQILQELLDGPYINTNDMVKFADFAREWIERVLRYVLKVKEGRIVVEHDSEDVYLMEEGGKDIEDLI</sequence>
<keyword evidence="2" id="KW-1185">Reference proteome</keyword>
<dbReference type="GeneID" id="62168622"/>
<accession>A0A9P6HT44</accession>
<evidence type="ECO:0000313" key="2">
    <source>
        <dbReference type="Proteomes" id="UP000781932"/>
    </source>
</evidence>
<dbReference type="EMBL" id="JAATWM020000066">
    <property type="protein sequence ID" value="KAF9869649.1"/>
    <property type="molecule type" value="Genomic_DNA"/>
</dbReference>
<dbReference type="Proteomes" id="UP000781932">
    <property type="component" value="Unassembled WGS sequence"/>
</dbReference>
<reference evidence="1" key="2">
    <citation type="submission" date="2020-11" db="EMBL/GenBank/DDBJ databases">
        <title>Whole genome sequencing of Colletotrichum sp.</title>
        <authorList>
            <person name="Li H."/>
        </authorList>
    </citation>
    <scope>NUCLEOTIDE SEQUENCE</scope>
    <source>
        <strain evidence="1">CkLH20</strain>
    </source>
</reference>
<dbReference type="AlphaFoldDB" id="A0A9P6HT44"/>
<name>A0A9P6HT44_9PEZI</name>
<reference evidence="1" key="1">
    <citation type="submission" date="2020-03" db="EMBL/GenBank/DDBJ databases">
        <authorList>
            <person name="He L."/>
        </authorList>
    </citation>
    <scope>NUCLEOTIDE SEQUENCE</scope>
    <source>
        <strain evidence="1">CkLH20</strain>
    </source>
</reference>
<evidence type="ECO:0000313" key="1">
    <source>
        <dbReference type="EMBL" id="KAF9869649.1"/>
    </source>
</evidence>
<dbReference type="OrthoDB" id="4795003at2759"/>
<proteinExistence type="predicted"/>